<name>A0ABU1TTZ7_9FLAO</name>
<feature type="transmembrane region" description="Helical" evidence="1">
    <location>
        <begin position="166"/>
        <end position="191"/>
    </location>
</feature>
<keyword evidence="3" id="KW-1185">Reference proteome</keyword>
<dbReference type="EMBL" id="JAVDVI010000019">
    <property type="protein sequence ID" value="MDR6969359.1"/>
    <property type="molecule type" value="Genomic_DNA"/>
</dbReference>
<feature type="transmembrane region" description="Helical" evidence="1">
    <location>
        <begin position="212"/>
        <end position="245"/>
    </location>
</feature>
<sequence>MKSTLQKVEEIKRQGYRLDIGEVISQTFENYKKIALLSGAVILLLTLLFFVVGMGIVGVLGLAFSFTDYLTEYSGGGFGATALLVNLAAQTLIYALIAPISAGLLQVAHNAETKREFEFSTAFMHYKTKHFAPLFLATALIILASSGFGILMQISQLYFFDVTLTLVLTFLSIIISLAITILTLLTIPYIIFGDLTAMDAIKASIITVSKRFWIIILLMIVFFICALLGFFAFCIGLFFTLPIFISAQYIIFRNAFPMDEKDELDEIGSSEY</sequence>
<accession>A0ABU1TTZ7</accession>
<dbReference type="Proteomes" id="UP001255185">
    <property type="component" value="Unassembled WGS sequence"/>
</dbReference>
<feature type="transmembrane region" description="Helical" evidence="1">
    <location>
        <begin position="134"/>
        <end position="154"/>
    </location>
</feature>
<protein>
    <submittedName>
        <fullName evidence="2">Membrane protein</fullName>
    </submittedName>
</protein>
<dbReference type="RefSeq" id="WP_310028322.1">
    <property type="nucleotide sequence ID" value="NZ_JAVDVI010000019.1"/>
</dbReference>
<evidence type="ECO:0000313" key="2">
    <source>
        <dbReference type="EMBL" id="MDR6969359.1"/>
    </source>
</evidence>
<organism evidence="2 3">
    <name type="scientific">Flavobacterium arsenatis</name>
    <dbReference type="NCBI Taxonomy" id="1484332"/>
    <lineage>
        <taxon>Bacteria</taxon>
        <taxon>Pseudomonadati</taxon>
        <taxon>Bacteroidota</taxon>
        <taxon>Flavobacteriia</taxon>
        <taxon>Flavobacteriales</taxon>
        <taxon>Flavobacteriaceae</taxon>
        <taxon>Flavobacterium</taxon>
    </lineage>
</organism>
<proteinExistence type="predicted"/>
<keyword evidence="1" id="KW-1133">Transmembrane helix</keyword>
<keyword evidence="1" id="KW-0812">Transmembrane</keyword>
<feature type="transmembrane region" description="Helical" evidence="1">
    <location>
        <begin position="83"/>
        <end position="105"/>
    </location>
</feature>
<gene>
    <name evidence="2" type="ORF">J2X31_003390</name>
</gene>
<evidence type="ECO:0000313" key="3">
    <source>
        <dbReference type="Proteomes" id="UP001255185"/>
    </source>
</evidence>
<evidence type="ECO:0000256" key="1">
    <source>
        <dbReference type="SAM" id="Phobius"/>
    </source>
</evidence>
<feature type="transmembrane region" description="Helical" evidence="1">
    <location>
        <begin position="34"/>
        <end position="63"/>
    </location>
</feature>
<comment type="caution">
    <text evidence="2">The sequence shown here is derived from an EMBL/GenBank/DDBJ whole genome shotgun (WGS) entry which is preliminary data.</text>
</comment>
<reference evidence="2 3" key="1">
    <citation type="submission" date="2023-07" db="EMBL/GenBank/DDBJ databases">
        <title>Sorghum-associated microbial communities from plants grown in Nebraska, USA.</title>
        <authorList>
            <person name="Schachtman D."/>
        </authorList>
    </citation>
    <scope>NUCLEOTIDE SEQUENCE [LARGE SCALE GENOMIC DNA]</scope>
    <source>
        <strain evidence="2 3">3773</strain>
    </source>
</reference>
<keyword evidence="1" id="KW-0472">Membrane</keyword>